<dbReference type="PANTHER" id="PTHR43205">
    <property type="entry name" value="PROSTAGLANDIN REDUCTASE"/>
    <property type="match status" value="1"/>
</dbReference>
<dbReference type="InterPro" id="IPR045010">
    <property type="entry name" value="MDR_fam"/>
</dbReference>
<evidence type="ECO:0000256" key="2">
    <source>
        <dbReference type="ARBA" id="ARBA00069006"/>
    </source>
</evidence>
<evidence type="ECO:0000313" key="6">
    <source>
        <dbReference type="Proteomes" id="UP001172155"/>
    </source>
</evidence>
<dbReference type="SUPFAM" id="SSF51735">
    <property type="entry name" value="NAD(P)-binding Rossmann-fold domains"/>
    <property type="match status" value="1"/>
</dbReference>
<feature type="domain" description="Enoyl reductase (ER)" evidence="4">
    <location>
        <begin position="88"/>
        <end position="356"/>
    </location>
</feature>
<dbReference type="EMBL" id="JAUKUD010000006">
    <property type="protein sequence ID" value="KAK0740858.1"/>
    <property type="molecule type" value="Genomic_DNA"/>
</dbReference>
<dbReference type="InterPro" id="IPR036291">
    <property type="entry name" value="NAD(P)-bd_dom_sf"/>
</dbReference>
<dbReference type="Proteomes" id="UP001172155">
    <property type="component" value="Unassembled WGS sequence"/>
</dbReference>
<dbReference type="PANTHER" id="PTHR43205:SF7">
    <property type="entry name" value="PROSTAGLANDIN REDUCTASE 1"/>
    <property type="match status" value="1"/>
</dbReference>
<dbReference type="CDD" id="cd05288">
    <property type="entry name" value="PGDH"/>
    <property type="match status" value="1"/>
</dbReference>
<protein>
    <recommendedName>
        <fullName evidence="2">Dehydrogenase FUB6</fullName>
    </recommendedName>
    <alternativeName>
        <fullName evidence="3">Fusaric acid biosynthesis protein 6</fullName>
    </alternativeName>
</protein>
<dbReference type="InterPro" id="IPR020843">
    <property type="entry name" value="ER"/>
</dbReference>
<accession>A0AA40EK44</accession>
<keyword evidence="1" id="KW-0560">Oxidoreductase</keyword>
<dbReference type="AlphaFoldDB" id="A0AA40EK44"/>
<dbReference type="InterPro" id="IPR011032">
    <property type="entry name" value="GroES-like_sf"/>
</dbReference>
<dbReference type="Gene3D" id="3.40.50.720">
    <property type="entry name" value="NAD(P)-binding Rossmann-like Domain"/>
    <property type="match status" value="1"/>
</dbReference>
<dbReference type="FunFam" id="3.40.50.720:FF:000121">
    <property type="entry name" value="Prostaglandin reductase 2"/>
    <property type="match status" value="1"/>
</dbReference>
<organism evidence="5 6">
    <name type="scientific">Schizothecium vesticola</name>
    <dbReference type="NCBI Taxonomy" id="314040"/>
    <lineage>
        <taxon>Eukaryota</taxon>
        <taxon>Fungi</taxon>
        <taxon>Dikarya</taxon>
        <taxon>Ascomycota</taxon>
        <taxon>Pezizomycotina</taxon>
        <taxon>Sordariomycetes</taxon>
        <taxon>Sordariomycetidae</taxon>
        <taxon>Sordariales</taxon>
        <taxon>Schizotheciaceae</taxon>
        <taxon>Schizothecium</taxon>
    </lineage>
</organism>
<sequence length="365" mass="38335">MPTNKTLLFTSIPPNGLPNPAAGHLTLTDLGPFDLSTPPPPGGLTLSILAPYLSLDPFLTDKLRDASIPSYVPAYTLGAPITNAGIARVILSSHPSFPPSTLLLADDLPFAEYTTLTASAIASQLASSTLQPLLNPHRLPLPLFLGPLGMPGLTAYSSLQEIARPRAGETIFISSAAGAVGQIVGQLALRLGLRVLGSVGTDAKLDYITSELGFHSGFNYRTEPAGAALARLAPEGVDIYFDNVGGAQLDAALAAMRVGGRVVACGMITAYNKPLGEGEPIRNLLCVVDKRLVIRGFIVFDEDFGPKYRVEHQEKVGAWLAEGSMKARIHVVEGLEGAVKGLVEMFDGGNFGKAVVRVGGREGDS</sequence>
<evidence type="ECO:0000256" key="1">
    <source>
        <dbReference type="ARBA" id="ARBA00023002"/>
    </source>
</evidence>
<dbReference type="GO" id="GO:0016628">
    <property type="term" value="F:oxidoreductase activity, acting on the CH-CH group of donors, NAD or NADP as acceptor"/>
    <property type="evidence" value="ECO:0007669"/>
    <property type="project" value="InterPro"/>
</dbReference>
<evidence type="ECO:0000259" key="4">
    <source>
        <dbReference type="SMART" id="SM00829"/>
    </source>
</evidence>
<keyword evidence="6" id="KW-1185">Reference proteome</keyword>
<proteinExistence type="predicted"/>
<dbReference type="InterPro" id="IPR013149">
    <property type="entry name" value="ADH-like_C"/>
</dbReference>
<name>A0AA40EK44_9PEZI</name>
<dbReference type="Gene3D" id="3.90.180.10">
    <property type="entry name" value="Medium-chain alcohol dehydrogenases, catalytic domain"/>
    <property type="match status" value="1"/>
</dbReference>
<dbReference type="Pfam" id="PF00107">
    <property type="entry name" value="ADH_zinc_N"/>
    <property type="match status" value="1"/>
</dbReference>
<gene>
    <name evidence="5" type="ORF">B0T18DRAFT_440361</name>
</gene>
<comment type="caution">
    <text evidence="5">The sequence shown here is derived from an EMBL/GenBank/DDBJ whole genome shotgun (WGS) entry which is preliminary data.</text>
</comment>
<dbReference type="SMART" id="SM00829">
    <property type="entry name" value="PKS_ER"/>
    <property type="match status" value="1"/>
</dbReference>
<evidence type="ECO:0000256" key="3">
    <source>
        <dbReference type="ARBA" id="ARBA00083301"/>
    </source>
</evidence>
<evidence type="ECO:0000313" key="5">
    <source>
        <dbReference type="EMBL" id="KAK0740858.1"/>
    </source>
</evidence>
<dbReference type="SUPFAM" id="SSF50129">
    <property type="entry name" value="GroES-like"/>
    <property type="match status" value="1"/>
</dbReference>
<reference evidence="5" key="1">
    <citation type="submission" date="2023-06" db="EMBL/GenBank/DDBJ databases">
        <title>Genome-scale phylogeny and comparative genomics of the fungal order Sordariales.</title>
        <authorList>
            <consortium name="Lawrence Berkeley National Laboratory"/>
            <person name="Hensen N."/>
            <person name="Bonometti L."/>
            <person name="Westerberg I."/>
            <person name="Brannstrom I.O."/>
            <person name="Guillou S."/>
            <person name="Cros-Aarteil S."/>
            <person name="Calhoun S."/>
            <person name="Haridas S."/>
            <person name="Kuo A."/>
            <person name="Mondo S."/>
            <person name="Pangilinan J."/>
            <person name="Riley R."/>
            <person name="LaButti K."/>
            <person name="Andreopoulos B."/>
            <person name="Lipzen A."/>
            <person name="Chen C."/>
            <person name="Yanf M."/>
            <person name="Daum C."/>
            <person name="Ng V."/>
            <person name="Clum A."/>
            <person name="Steindorff A."/>
            <person name="Ohm R."/>
            <person name="Martin F."/>
            <person name="Silar P."/>
            <person name="Natvig D."/>
            <person name="Lalanne C."/>
            <person name="Gautier V."/>
            <person name="Ament-velasquez S.L."/>
            <person name="Kruys A."/>
            <person name="Hutchinson M.I."/>
            <person name="Powell A.J."/>
            <person name="Barry K."/>
            <person name="Miller A.N."/>
            <person name="Grigoriev I.V."/>
            <person name="Debuchy R."/>
            <person name="Gladieux P."/>
            <person name="Thoren M.H."/>
            <person name="Johannesson H."/>
        </authorList>
    </citation>
    <scope>NUCLEOTIDE SEQUENCE</scope>
    <source>
        <strain evidence="5">SMH3187-1</strain>
    </source>
</reference>